<dbReference type="EMBL" id="CP144691">
    <property type="protein sequence ID" value="WVY93102.1"/>
    <property type="molecule type" value="Genomic_DNA"/>
</dbReference>
<feature type="region of interest" description="Disordered" evidence="1">
    <location>
        <begin position="101"/>
        <end position="130"/>
    </location>
</feature>
<accession>A0AAQ3RHM2</accession>
<evidence type="ECO:0008006" key="4">
    <source>
        <dbReference type="Google" id="ProtNLM"/>
    </source>
</evidence>
<evidence type="ECO:0000313" key="3">
    <source>
        <dbReference type="Proteomes" id="UP001374535"/>
    </source>
</evidence>
<gene>
    <name evidence="2" type="ORF">V8G54_032190</name>
</gene>
<feature type="compositionally biased region" description="Basic and acidic residues" evidence="1">
    <location>
        <begin position="101"/>
        <end position="125"/>
    </location>
</feature>
<proteinExistence type="predicted"/>
<evidence type="ECO:0000256" key="1">
    <source>
        <dbReference type="SAM" id="MobiDB-lite"/>
    </source>
</evidence>
<organism evidence="2 3">
    <name type="scientific">Vigna mungo</name>
    <name type="common">Black gram</name>
    <name type="synonym">Phaseolus mungo</name>
    <dbReference type="NCBI Taxonomy" id="3915"/>
    <lineage>
        <taxon>Eukaryota</taxon>
        <taxon>Viridiplantae</taxon>
        <taxon>Streptophyta</taxon>
        <taxon>Embryophyta</taxon>
        <taxon>Tracheophyta</taxon>
        <taxon>Spermatophyta</taxon>
        <taxon>Magnoliopsida</taxon>
        <taxon>eudicotyledons</taxon>
        <taxon>Gunneridae</taxon>
        <taxon>Pentapetalae</taxon>
        <taxon>rosids</taxon>
        <taxon>fabids</taxon>
        <taxon>Fabales</taxon>
        <taxon>Fabaceae</taxon>
        <taxon>Papilionoideae</taxon>
        <taxon>50 kb inversion clade</taxon>
        <taxon>NPAAA clade</taxon>
        <taxon>indigoferoid/millettioid clade</taxon>
        <taxon>Phaseoleae</taxon>
        <taxon>Vigna</taxon>
    </lineage>
</organism>
<keyword evidence="3" id="KW-1185">Reference proteome</keyword>
<dbReference type="AlphaFoldDB" id="A0AAQ3RHM2"/>
<evidence type="ECO:0000313" key="2">
    <source>
        <dbReference type="EMBL" id="WVY93102.1"/>
    </source>
</evidence>
<dbReference type="Proteomes" id="UP001374535">
    <property type="component" value="Chromosome 10"/>
</dbReference>
<name>A0AAQ3RHM2_VIGMU</name>
<reference evidence="2 3" key="1">
    <citation type="journal article" date="2023" name="Life. Sci Alliance">
        <title>Evolutionary insights into 3D genome organization and epigenetic landscape of Vigna mungo.</title>
        <authorList>
            <person name="Junaid A."/>
            <person name="Singh B."/>
            <person name="Bhatia S."/>
        </authorList>
    </citation>
    <scope>NUCLEOTIDE SEQUENCE [LARGE SCALE GENOMIC DNA]</scope>
    <source>
        <strain evidence="2">Urdbean</strain>
    </source>
</reference>
<sequence>METLFRRQYMSNWRQKMTPTELVNTKKEKEESLKAFMKRYNEITQRVKDVNHIFIINNLPSCLRPGYFTEKLYVRPPKTMDELQERVTRYIRIEDMRSSRTRKEGKRLFDDNDKNGEPPQRDFPRTPKFNHYTPLNAPRAKILEEALSAELLTLRRAHTPKKINERKSCYLHKNYGHTIEECIMLKNEIERLIQAGRLRKYV</sequence>
<protein>
    <recommendedName>
        <fullName evidence="4">Retrotransposon gag domain-containing protein</fullName>
    </recommendedName>
</protein>